<dbReference type="Proteomes" id="UP000293045">
    <property type="component" value="Unassembled WGS sequence"/>
</dbReference>
<evidence type="ECO:0000256" key="1">
    <source>
        <dbReference type="ARBA" id="ARBA00010247"/>
    </source>
</evidence>
<keyword evidence="2 4" id="KW-0689">Ribosomal protein</keyword>
<dbReference type="GO" id="GO:0002181">
    <property type="term" value="P:cytoplasmic translation"/>
    <property type="evidence" value="ECO:0007669"/>
    <property type="project" value="TreeGrafter"/>
</dbReference>
<evidence type="ECO:0000256" key="5">
    <source>
        <dbReference type="SAM" id="MobiDB-lite"/>
    </source>
</evidence>
<comment type="caution">
    <text evidence="6">The sequence shown here is derived from an EMBL/GenBank/DDBJ whole genome shotgun (WGS) entry which is preliminary data.</text>
</comment>
<dbReference type="AlphaFoldDB" id="A0A4Q9L6V2"/>
<gene>
    <name evidence="6" type="ORF">CWI39_1122p0010</name>
</gene>
<evidence type="ECO:0000256" key="3">
    <source>
        <dbReference type="ARBA" id="ARBA00023274"/>
    </source>
</evidence>
<dbReference type="GO" id="GO:0003735">
    <property type="term" value="F:structural constituent of ribosome"/>
    <property type="evidence" value="ECO:0007669"/>
    <property type="project" value="UniProtKB-UniRule"/>
</dbReference>
<sequence length="65" mass="7821">MAKKKNHTNMNQNRKAHRNGIKKVPRNLPINDRILNPKFLKNEYFAKKYNNIGRQAFEEKLKIEK</sequence>
<protein>
    <recommendedName>
        <fullName evidence="4">60S ribosomal protein L29</fullName>
    </recommendedName>
</protein>
<reference evidence="6 7" key="1">
    <citation type="submission" date="2017-12" db="EMBL/GenBank/DDBJ databases">
        <authorList>
            <person name="Pombert J.-F."/>
            <person name="Haag K.L."/>
            <person name="Ebert D."/>
        </authorList>
    </citation>
    <scope>NUCLEOTIDE SEQUENCE [LARGE SCALE GENOMIC DNA]</scope>
    <source>
        <strain evidence="6">IL-BN-2</strain>
    </source>
</reference>
<feature type="compositionally biased region" description="Basic residues" evidence="5">
    <location>
        <begin position="14"/>
        <end position="25"/>
    </location>
</feature>
<accession>A0A4Q9L6V2</accession>
<evidence type="ECO:0000313" key="6">
    <source>
        <dbReference type="EMBL" id="TBU02601.1"/>
    </source>
</evidence>
<dbReference type="PANTHER" id="PTHR12884">
    <property type="entry name" value="60S RIBOSOMAL PROTEIN L29"/>
    <property type="match status" value="1"/>
</dbReference>
<feature type="region of interest" description="Disordered" evidence="5">
    <location>
        <begin position="1"/>
        <end position="28"/>
    </location>
</feature>
<dbReference type="GO" id="GO:0022625">
    <property type="term" value="C:cytosolic large ribosomal subunit"/>
    <property type="evidence" value="ECO:0007669"/>
    <property type="project" value="TreeGrafter"/>
</dbReference>
<dbReference type="VEuPathDB" id="MicrosporidiaDB:CWI39_1122p0010"/>
<dbReference type="EMBL" id="PIXR01001122">
    <property type="protein sequence ID" value="TBU02601.1"/>
    <property type="molecule type" value="Genomic_DNA"/>
</dbReference>
<evidence type="ECO:0000313" key="7">
    <source>
        <dbReference type="Proteomes" id="UP000293045"/>
    </source>
</evidence>
<keyword evidence="3 4" id="KW-0687">Ribonucleoprotein</keyword>
<evidence type="ECO:0000256" key="2">
    <source>
        <dbReference type="ARBA" id="ARBA00022980"/>
    </source>
</evidence>
<dbReference type="PANTHER" id="PTHR12884:SF0">
    <property type="entry name" value="60S RIBOSOMAL PROTEIN L29"/>
    <property type="match status" value="1"/>
</dbReference>
<organism evidence="6 7">
    <name type="scientific">Hamiltosporidium magnivora</name>
    <dbReference type="NCBI Taxonomy" id="148818"/>
    <lineage>
        <taxon>Eukaryota</taxon>
        <taxon>Fungi</taxon>
        <taxon>Fungi incertae sedis</taxon>
        <taxon>Microsporidia</taxon>
        <taxon>Dubosqiidae</taxon>
        <taxon>Hamiltosporidium</taxon>
    </lineage>
</organism>
<evidence type="ECO:0000256" key="4">
    <source>
        <dbReference type="RuleBase" id="RU364026"/>
    </source>
</evidence>
<proteinExistence type="inferred from homology"/>
<dbReference type="InterPro" id="IPR002673">
    <property type="entry name" value="Ribosomal_eL29"/>
</dbReference>
<dbReference type="Gene3D" id="6.10.140.1730">
    <property type="match status" value="1"/>
</dbReference>
<comment type="similarity">
    <text evidence="1 4">Belongs to the eukaryotic ribosomal protein eL29 family.</text>
</comment>
<dbReference type="Pfam" id="PF01779">
    <property type="entry name" value="Ribosomal_L29e"/>
    <property type="match status" value="1"/>
</dbReference>
<name>A0A4Q9L6V2_9MICR</name>